<dbReference type="KEGG" id="mtr:25489528"/>
<dbReference type="Proteomes" id="UP000265566">
    <property type="component" value="Chromosome 3"/>
</dbReference>
<feature type="domain" description="Pre-rRNA-processing protein RIX1 N-terminal" evidence="5">
    <location>
        <begin position="23"/>
        <end position="221"/>
    </location>
</feature>
<dbReference type="Gramene" id="rna17074">
    <property type="protein sequence ID" value="RHN68690.1"/>
    <property type="gene ID" value="gene17074"/>
</dbReference>
<dbReference type="InterPro" id="IPR012583">
    <property type="entry name" value="RIX1_N"/>
</dbReference>
<evidence type="ECO:0000256" key="3">
    <source>
        <dbReference type="ARBA" id="ARBA00023242"/>
    </source>
</evidence>
<reference evidence="7" key="5">
    <citation type="journal article" date="2018" name="Nat. Plants">
        <title>Whole-genome landscape of Medicago truncatula symbiotic genes.</title>
        <authorList>
            <person name="Pecrix Y."/>
            <person name="Gamas P."/>
            <person name="Carrere S."/>
        </authorList>
    </citation>
    <scope>NUCLEOTIDE SEQUENCE</scope>
    <source>
        <tissue evidence="7">Leaves</tissue>
    </source>
</reference>
<evidence type="ECO:0000313" key="8">
    <source>
        <dbReference type="EnsemblPlants" id="KEH35013"/>
    </source>
</evidence>
<dbReference type="InterPro" id="IPR011989">
    <property type="entry name" value="ARM-like"/>
</dbReference>
<evidence type="ECO:0000313" key="6">
    <source>
        <dbReference type="EMBL" id="KEH35013.1"/>
    </source>
</evidence>
<dbReference type="PANTHER" id="PTHR34105">
    <property type="entry name" value="PROLINE-, GLUTAMIC ACID- AND LEUCINE-RICH PROTEIN 1"/>
    <property type="match status" value="1"/>
</dbReference>
<dbReference type="Gene3D" id="1.25.10.10">
    <property type="entry name" value="Leucine-rich Repeat Variant"/>
    <property type="match status" value="1"/>
</dbReference>
<dbReference type="STRING" id="3880.A0A072V0X0"/>
<proteinExistence type="inferred from homology"/>
<evidence type="ECO:0000256" key="2">
    <source>
        <dbReference type="ARBA" id="ARBA00010511"/>
    </source>
</evidence>
<dbReference type="GO" id="GO:0008139">
    <property type="term" value="F:nuclear localization sequence binding"/>
    <property type="evidence" value="ECO:0000318"/>
    <property type="project" value="GO_Central"/>
</dbReference>
<dbReference type="PANTHER" id="PTHR34105:SF1">
    <property type="entry name" value="PROLINE-, GLUTAMIC ACID- AND LEUCINE-RICH PROTEIN 1"/>
    <property type="match status" value="1"/>
</dbReference>
<keyword evidence="9" id="KW-1185">Reference proteome</keyword>
<evidence type="ECO:0000313" key="7">
    <source>
        <dbReference type="EMBL" id="RHN68690.1"/>
    </source>
</evidence>
<evidence type="ECO:0000256" key="1">
    <source>
        <dbReference type="ARBA" id="ARBA00004123"/>
    </source>
</evidence>
<reference evidence="6 9" key="2">
    <citation type="journal article" date="2014" name="BMC Genomics">
        <title>An improved genome release (version Mt4.0) for the model legume Medicago truncatula.</title>
        <authorList>
            <person name="Tang H."/>
            <person name="Krishnakumar V."/>
            <person name="Bidwell S."/>
            <person name="Rosen B."/>
            <person name="Chan A."/>
            <person name="Zhou S."/>
            <person name="Gentzbittel L."/>
            <person name="Childs K.L."/>
            <person name="Yandell M."/>
            <person name="Gundlach H."/>
            <person name="Mayer K.F."/>
            <person name="Schwartz D.C."/>
            <person name="Town C.D."/>
        </authorList>
    </citation>
    <scope>GENOME REANNOTATION</scope>
    <source>
        <strain evidence="6">A17</strain>
        <strain evidence="8 9">cv. Jemalong A17</strain>
    </source>
</reference>
<dbReference type="EMBL" id="PSQE01000003">
    <property type="protein sequence ID" value="RHN68690.1"/>
    <property type="molecule type" value="Genomic_DNA"/>
</dbReference>
<dbReference type="GO" id="GO:0005737">
    <property type="term" value="C:cytoplasm"/>
    <property type="evidence" value="ECO:0000318"/>
    <property type="project" value="GO_Central"/>
</dbReference>
<dbReference type="Pfam" id="PF08167">
    <property type="entry name" value="RIX1"/>
    <property type="match status" value="1"/>
</dbReference>
<organism evidence="6 9">
    <name type="scientific">Medicago truncatula</name>
    <name type="common">Barrel medic</name>
    <name type="synonym">Medicago tribuloides</name>
    <dbReference type="NCBI Taxonomy" id="3880"/>
    <lineage>
        <taxon>Eukaryota</taxon>
        <taxon>Viridiplantae</taxon>
        <taxon>Streptophyta</taxon>
        <taxon>Embryophyta</taxon>
        <taxon>Tracheophyta</taxon>
        <taxon>Spermatophyta</taxon>
        <taxon>Magnoliopsida</taxon>
        <taxon>eudicotyledons</taxon>
        <taxon>Gunneridae</taxon>
        <taxon>Pentapetalae</taxon>
        <taxon>rosids</taxon>
        <taxon>fabids</taxon>
        <taxon>Fabales</taxon>
        <taxon>Fabaceae</taxon>
        <taxon>Papilionoideae</taxon>
        <taxon>50 kb inversion clade</taxon>
        <taxon>NPAAA clade</taxon>
        <taxon>Hologalegina</taxon>
        <taxon>IRL clade</taxon>
        <taxon>Trifolieae</taxon>
        <taxon>Medicago</taxon>
    </lineage>
</organism>
<feature type="compositionally biased region" description="Acidic residues" evidence="4">
    <location>
        <begin position="844"/>
        <end position="862"/>
    </location>
</feature>
<dbReference type="GO" id="GO:0061608">
    <property type="term" value="F:nuclear import signal receptor activity"/>
    <property type="evidence" value="ECO:0000318"/>
    <property type="project" value="GO_Central"/>
</dbReference>
<dbReference type="EnsemblPlants" id="KEH35013">
    <property type="protein sequence ID" value="KEH35013"/>
    <property type="gene ID" value="MTR_3g075460"/>
</dbReference>
<dbReference type="SUPFAM" id="SSF48371">
    <property type="entry name" value="ARM repeat"/>
    <property type="match status" value="1"/>
</dbReference>
<reference evidence="10" key="4">
    <citation type="journal article" date="2018" name="Nat. Plants">
        <title>Whole-genome landscape of Medicago truncatula symbiotic genes.</title>
        <authorList>
            <person name="Pecrix Y."/>
            <person name="Staton S.E."/>
            <person name="Sallet E."/>
            <person name="Lelandais-Briere C."/>
            <person name="Moreau S."/>
            <person name="Carrere S."/>
            <person name="Blein T."/>
            <person name="Jardinaud M.F."/>
            <person name="Latrasse D."/>
            <person name="Zouine M."/>
            <person name="Zahm M."/>
            <person name="Kreplak J."/>
            <person name="Mayjonade B."/>
            <person name="Satge C."/>
            <person name="Perez M."/>
            <person name="Cauet S."/>
            <person name="Marande W."/>
            <person name="Chantry-Darmon C."/>
            <person name="Lopez-Roques C."/>
            <person name="Bouchez O."/>
            <person name="Berard A."/>
            <person name="Debelle F."/>
            <person name="Munos S."/>
            <person name="Bendahmane A."/>
            <person name="Berges H."/>
            <person name="Niebel A."/>
            <person name="Buitink J."/>
            <person name="Frugier F."/>
            <person name="Benhamed M."/>
            <person name="Crespi M."/>
            <person name="Gouzy J."/>
            <person name="Gamas P."/>
        </authorList>
    </citation>
    <scope>NUCLEOTIDE SEQUENCE [LARGE SCALE GENOMIC DNA]</scope>
    <source>
        <strain evidence="10">cv. Jemalong A17</strain>
    </source>
</reference>
<dbReference type="AlphaFoldDB" id="A0A072V0X0"/>
<name>A0A072V0X0_MEDTR</name>
<dbReference type="Proteomes" id="UP000002051">
    <property type="component" value="Chromosome 3"/>
</dbReference>
<protein>
    <submittedName>
        <fullName evidence="6">rRNA processing/ribosome biogenesis protein</fullName>
    </submittedName>
</protein>
<dbReference type="GO" id="GO:0005634">
    <property type="term" value="C:nucleus"/>
    <property type="evidence" value="ECO:0000318"/>
    <property type="project" value="GO_Central"/>
</dbReference>
<evidence type="ECO:0000313" key="9">
    <source>
        <dbReference type="Proteomes" id="UP000002051"/>
    </source>
</evidence>
<sequence>MAAFEHFKDMYDVALKPRLLNTIIREHLPSADHPFSNPSELSKVVSLIKTHSLLSDSVTESLDPKLIKSLKSSFTSWVDRLLLLISSHEPDKRWAGISLLGVTCEECSSDRFEESYTVWFQKLLTCLQSPAESHLVRVAACASISDLLTRLSGFPKFKKDGSASAVKVVQPVLKMLHDDNSDAVWEAGVHVICTLITSFPFSIQRHYDSVESAIAVKLVSGGCSHDMMKKLAHCLALLPKSKGDEESWSVMMQKILILINDQLNLTFQGLEEETIRKEFNGLLILPGKQPPPPLGCDVSTEEPSTNTKKRSKQSRTSNVSLLMSGCCMLLTNTYPVKVNVPVRLLLVLVERILMVNGALPEMSLPFMTGRQQENVCSELPVLHMCSLELLAAIIKATGSQLLPHAASIVRFITKYFKTCALSELRIKIYSIAKILLISMGVGMALCLSKEVVNNAIADLSTIEKKNGGMSNGSNTDASTVAPLPASSKKRKHSSTTGSLQEYDAGGGLGVEVPKKCTVAPISLRVAALETLEALITVAGALKSEQWRSKVDSLLIVIAMDSLREGSSSEEINVFQKKELTATAADLQLAALRALLASFLSVPRPPYLSQGLELFRRGKQQTGTKLAEFCAHAMLTLEVLIHPRALPLVDYVPPNNNTYDEVHFNFRDECVSRNHTTPFGLHQTEPPDGVNNMFADYLANGDDDMGGLWKENMKDAKKSSEMATPLPSSADIQERSEMVTETTTCADVEMRTVENETVSKSDNPGESVTHFQEPATCTTSNPAVIDIRGDAATITEAERIVSDSAIAHNEAKHVELASQSRSSAQSSDTNMLQQFAFKLDYGNSVDDDDDPFPDIVDGDPDSE</sequence>
<dbReference type="OrthoDB" id="20900at2759"/>
<evidence type="ECO:0000313" key="10">
    <source>
        <dbReference type="Proteomes" id="UP000265566"/>
    </source>
</evidence>
<reference evidence="6 9" key="1">
    <citation type="journal article" date="2011" name="Nature">
        <title>The Medicago genome provides insight into the evolution of rhizobial symbioses.</title>
        <authorList>
            <person name="Young N.D."/>
            <person name="Debelle F."/>
            <person name="Oldroyd G.E."/>
            <person name="Geurts R."/>
            <person name="Cannon S.B."/>
            <person name="Udvardi M.K."/>
            <person name="Benedito V.A."/>
            <person name="Mayer K.F."/>
            <person name="Gouzy J."/>
            <person name="Schoof H."/>
            <person name="Van de Peer Y."/>
            <person name="Proost S."/>
            <person name="Cook D.R."/>
            <person name="Meyers B.C."/>
            <person name="Spannagl M."/>
            <person name="Cheung F."/>
            <person name="De Mita S."/>
            <person name="Krishnakumar V."/>
            <person name="Gundlach H."/>
            <person name="Zhou S."/>
            <person name="Mudge J."/>
            <person name="Bharti A.K."/>
            <person name="Murray J.D."/>
            <person name="Naoumkina M.A."/>
            <person name="Rosen B."/>
            <person name="Silverstein K.A."/>
            <person name="Tang H."/>
            <person name="Rombauts S."/>
            <person name="Zhao P.X."/>
            <person name="Zhou P."/>
            <person name="Barbe V."/>
            <person name="Bardou P."/>
            <person name="Bechner M."/>
            <person name="Bellec A."/>
            <person name="Berger A."/>
            <person name="Berges H."/>
            <person name="Bidwell S."/>
            <person name="Bisseling T."/>
            <person name="Choisne N."/>
            <person name="Couloux A."/>
            <person name="Denny R."/>
            <person name="Deshpande S."/>
            <person name="Dai X."/>
            <person name="Doyle J.J."/>
            <person name="Dudez A.M."/>
            <person name="Farmer A.D."/>
            <person name="Fouteau S."/>
            <person name="Franken C."/>
            <person name="Gibelin C."/>
            <person name="Gish J."/>
            <person name="Goldstein S."/>
            <person name="Gonzalez A.J."/>
            <person name="Green P.J."/>
            <person name="Hallab A."/>
            <person name="Hartog M."/>
            <person name="Hua A."/>
            <person name="Humphray S.J."/>
            <person name="Jeong D.H."/>
            <person name="Jing Y."/>
            <person name="Jocker A."/>
            <person name="Kenton S.M."/>
            <person name="Kim D.J."/>
            <person name="Klee K."/>
            <person name="Lai H."/>
            <person name="Lang C."/>
            <person name="Lin S."/>
            <person name="Macmil S.L."/>
            <person name="Magdelenat G."/>
            <person name="Matthews L."/>
            <person name="McCorrison J."/>
            <person name="Monaghan E.L."/>
            <person name="Mun J.H."/>
            <person name="Najar F.Z."/>
            <person name="Nicholson C."/>
            <person name="Noirot C."/>
            <person name="O'Bleness M."/>
            <person name="Paule C.R."/>
            <person name="Poulain J."/>
            <person name="Prion F."/>
            <person name="Qin B."/>
            <person name="Qu C."/>
            <person name="Retzel E.F."/>
            <person name="Riddle C."/>
            <person name="Sallet E."/>
            <person name="Samain S."/>
            <person name="Samson N."/>
            <person name="Sanders I."/>
            <person name="Saurat O."/>
            <person name="Scarpelli C."/>
            <person name="Schiex T."/>
            <person name="Segurens B."/>
            <person name="Severin A.J."/>
            <person name="Sherrier D.J."/>
            <person name="Shi R."/>
            <person name="Sims S."/>
            <person name="Singer S.R."/>
            <person name="Sinharoy S."/>
            <person name="Sterck L."/>
            <person name="Viollet A."/>
            <person name="Wang B.B."/>
            <person name="Wang K."/>
            <person name="Wang M."/>
            <person name="Wang X."/>
            <person name="Warfsmann J."/>
            <person name="Weissenbach J."/>
            <person name="White D.D."/>
            <person name="White J.D."/>
            <person name="Wiley G.B."/>
            <person name="Wincker P."/>
            <person name="Xing Y."/>
            <person name="Yang L."/>
            <person name="Yao Z."/>
            <person name="Ying F."/>
            <person name="Zhai J."/>
            <person name="Zhou L."/>
            <person name="Zuber A."/>
            <person name="Denarie J."/>
            <person name="Dixon R.A."/>
            <person name="May G.D."/>
            <person name="Schwartz D.C."/>
            <person name="Rogers J."/>
            <person name="Quetier F."/>
            <person name="Town C.D."/>
            <person name="Roe B.A."/>
        </authorList>
    </citation>
    <scope>NUCLEOTIDE SEQUENCE [LARGE SCALE GENOMIC DNA]</scope>
    <source>
        <strain evidence="6">A17</strain>
        <strain evidence="8 9">cv. Jemalong A17</strain>
    </source>
</reference>
<feature type="region of interest" description="Disordered" evidence="4">
    <location>
        <begin position="841"/>
        <end position="862"/>
    </location>
</feature>
<dbReference type="HOGENOM" id="CLU_015612_1_0_1"/>
<dbReference type="InterPro" id="IPR016024">
    <property type="entry name" value="ARM-type_fold"/>
</dbReference>
<gene>
    <name evidence="8" type="primary">25489528</name>
    <name evidence="6" type="ordered locus">MTR_3g075460</name>
    <name evidence="7" type="ORF">MtrunA17_Chr3g0116611</name>
</gene>
<keyword evidence="3" id="KW-0539">Nucleus</keyword>
<accession>A0A072V0X0</accession>
<dbReference type="EMBL" id="CM001219">
    <property type="protein sequence ID" value="KEH35013.1"/>
    <property type="molecule type" value="Genomic_DNA"/>
</dbReference>
<comment type="subcellular location">
    <subcellularLocation>
        <location evidence="1">Nucleus</location>
    </subcellularLocation>
</comment>
<evidence type="ECO:0000259" key="5">
    <source>
        <dbReference type="Pfam" id="PF08167"/>
    </source>
</evidence>
<evidence type="ECO:0000256" key="4">
    <source>
        <dbReference type="SAM" id="MobiDB-lite"/>
    </source>
</evidence>
<comment type="similarity">
    <text evidence="2">Belongs to the RIX1/PELP1 family.</text>
</comment>
<feature type="region of interest" description="Disordered" evidence="4">
    <location>
        <begin position="467"/>
        <end position="500"/>
    </location>
</feature>
<reference evidence="8" key="3">
    <citation type="submission" date="2015-04" db="UniProtKB">
        <authorList>
            <consortium name="EnsemblPlants"/>
        </authorList>
    </citation>
    <scope>IDENTIFICATION</scope>
    <source>
        <strain evidence="8">cv. Jemalong A17</strain>
    </source>
</reference>
<dbReference type="GO" id="GO:0006606">
    <property type="term" value="P:protein import into nucleus"/>
    <property type="evidence" value="ECO:0000318"/>
    <property type="project" value="GO_Central"/>
</dbReference>
<feature type="region of interest" description="Disordered" evidence="4">
    <location>
        <begin position="290"/>
        <end position="316"/>
    </location>
</feature>